<name>A0ABU4I2T3_9VIBR</name>
<feature type="transmembrane region" description="Helical" evidence="8">
    <location>
        <begin position="12"/>
        <end position="30"/>
    </location>
</feature>
<evidence type="ECO:0000313" key="11">
    <source>
        <dbReference type="Proteomes" id="UP001283366"/>
    </source>
</evidence>
<dbReference type="Pfam" id="PF00892">
    <property type="entry name" value="EamA"/>
    <property type="match status" value="1"/>
</dbReference>
<evidence type="ECO:0000259" key="9">
    <source>
        <dbReference type="Pfam" id="PF00892"/>
    </source>
</evidence>
<protein>
    <submittedName>
        <fullName evidence="10">EamA family transporter RarD</fullName>
    </submittedName>
</protein>
<evidence type="ECO:0000256" key="4">
    <source>
        <dbReference type="ARBA" id="ARBA00022475"/>
    </source>
</evidence>
<feature type="transmembrane region" description="Helical" evidence="8">
    <location>
        <begin position="155"/>
        <end position="170"/>
    </location>
</feature>
<evidence type="ECO:0000256" key="2">
    <source>
        <dbReference type="ARBA" id="ARBA00007362"/>
    </source>
</evidence>
<feature type="transmembrane region" description="Helical" evidence="8">
    <location>
        <begin position="247"/>
        <end position="267"/>
    </location>
</feature>
<keyword evidence="3" id="KW-0813">Transport</keyword>
<dbReference type="InterPro" id="IPR004626">
    <property type="entry name" value="RarD"/>
</dbReference>
<dbReference type="EMBL" id="JAWRCO010000001">
    <property type="protein sequence ID" value="MDW6002241.1"/>
    <property type="molecule type" value="Genomic_DNA"/>
</dbReference>
<dbReference type="NCBIfam" id="TIGR00688">
    <property type="entry name" value="rarD"/>
    <property type="match status" value="1"/>
</dbReference>
<dbReference type="SUPFAM" id="SSF103481">
    <property type="entry name" value="Multidrug resistance efflux transporter EmrE"/>
    <property type="match status" value="2"/>
</dbReference>
<reference evidence="10 11" key="1">
    <citation type="submission" date="2023-11" db="EMBL/GenBank/DDBJ databases">
        <title>Plant-associative lifestyle of Vibrio porteresiae and its evolutionary dynamics.</title>
        <authorList>
            <person name="Rameshkumar N."/>
            <person name="Kirti K."/>
        </authorList>
    </citation>
    <scope>NUCLEOTIDE SEQUENCE [LARGE SCALE GENOMIC DNA]</scope>
    <source>
        <strain evidence="10 11">MSSRF38</strain>
    </source>
</reference>
<keyword evidence="5 8" id="KW-0812">Transmembrane</keyword>
<proteinExistence type="inferred from homology"/>
<feature type="transmembrane region" description="Helical" evidence="8">
    <location>
        <begin position="107"/>
        <end position="124"/>
    </location>
</feature>
<dbReference type="Proteomes" id="UP001283366">
    <property type="component" value="Unassembled WGS sequence"/>
</dbReference>
<dbReference type="Gene3D" id="1.10.3730.20">
    <property type="match status" value="1"/>
</dbReference>
<evidence type="ECO:0000313" key="10">
    <source>
        <dbReference type="EMBL" id="MDW6002241.1"/>
    </source>
</evidence>
<evidence type="ECO:0000256" key="7">
    <source>
        <dbReference type="ARBA" id="ARBA00023136"/>
    </source>
</evidence>
<gene>
    <name evidence="10" type="primary">rarD</name>
    <name evidence="10" type="ORF">SBX37_05055</name>
</gene>
<feature type="transmembrane region" description="Helical" evidence="8">
    <location>
        <begin position="131"/>
        <end position="149"/>
    </location>
</feature>
<comment type="caution">
    <text evidence="10">The sequence shown here is derived from an EMBL/GenBank/DDBJ whole genome shotgun (WGS) entry which is preliminary data.</text>
</comment>
<dbReference type="PANTHER" id="PTHR22911:SF137">
    <property type="entry name" value="SOLUTE CARRIER FAMILY 35 MEMBER G2-RELATED"/>
    <property type="match status" value="1"/>
</dbReference>
<evidence type="ECO:0000256" key="5">
    <source>
        <dbReference type="ARBA" id="ARBA00022692"/>
    </source>
</evidence>
<keyword evidence="6 8" id="KW-1133">Transmembrane helix</keyword>
<comment type="similarity">
    <text evidence="2">Belongs to the EamA transporter family.</text>
</comment>
<evidence type="ECO:0000256" key="3">
    <source>
        <dbReference type="ARBA" id="ARBA00022448"/>
    </source>
</evidence>
<accession>A0ABU4I2T3</accession>
<feature type="transmembrane region" description="Helical" evidence="8">
    <location>
        <begin position="273"/>
        <end position="291"/>
    </location>
</feature>
<feature type="transmembrane region" description="Helical" evidence="8">
    <location>
        <begin position="182"/>
        <end position="201"/>
    </location>
</feature>
<sequence>MTMDEEQQARQGIIFALGAYLMWGIAPVYFKMIQTVSPVEIICHRILWSFLLLAGLIHFGKQWPTIRHLLSDRNKLYYLIATSVLVGSNWLIFIWAINNNHLLDASLGYYINPLLNVILGMVFLNERLRKLQWIAVALASVGVIIQLILFGSVPIIAISLAGTFGIYGLLRKKVMVSAQNGLFIETLLLVPVALIYLFGFADSATSNLAENSLHLNILLAMAGVVTTLPLLCFAGAATRMKLSTLGFFQYIGPSMMFILAVVFYGEPFSADKATTFLFIWGALLVFSYDGLRHHRRRPAIAMAK</sequence>
<organism evidence="10 11">
    <name type="scientific">Vibrio mangrovi</name>
    <dbReference type="NCBI Taxonomy" id="474394"/>
    <lineage>
        <taxon>Bacteria</taxon>
        <taxon>Pseudomonadati</taxon>
        <taxon>Pseudomonadota</taxon>
        <taxon>Gammaproteobacteria</taxon>
        <taxon>Vibrionales</taxon>
        <taxon>Vibrionaceae</taxon>
        <taxon>Vibrio</taxon>
    </lineage>
</organism>
<evidence type="ECO:0000256" key="1">
    <source>
        <dbReference type="ARBA" id="ARBA00004651"/>
    </source>
</evidence>
<feature type="transmembrane region" description="Helical" evidence="8">
    <location>
        <begin position="213"/>
        <end position="235"/>
    </location>
</feature>
<comment type="subcellular location">
    <subcellularLocation>
        <location evidence="1">Cell membrane</location>
        <topology evidence="1">Multi-pass membrane protein</topology>
    </subcellularLocation>
</comment>
<dbReference type="RefSeq" id="WP_087481672.1">
    <property type="nucleotide sequence ID" value="NZ_AP024883.1"/>
</dbReference>
<dbReference type="InterPro" id="IPR000620">
    <property type="entry name" value="EamA_dom"/>
</dbReference>
<keyword evidence="7 8" id="KW-0472">Membrane</keyword>
<feature type="domain" description="EamA" evidence="9">
    <location>
        <begin position="12"/>
        <end position="145"/>
    </location>
</feature>
<evidence type="ECO:0000256" key="8">
    <source>
        <dbReference type="SAM" id="Phobius"/>
    </source>
</evidence>
<evidence type="ECO:0000256" key="6">
    <source>
        <dbReference type="ARBA" id="ARBA00022989"/>
    </source>
</evidence>
<keyword evidence="11" id="KW-1185">Reference proteome</keyword>
<keyword evidence="4" id="KW-1003">Cell membrane</keyword>
<feature type="transmembrane region" description="Helical" evidence="8">
    <location>
        <begin position="36"/>
        <end position="56"/>
    </location>
</feature>
<feature type="transmembrane region" description="Helical" evidence="8">
    <location>
        <begin position="76"/>
        <end position="95"/>
    </location>
</feature>
<dbReference type="PANTHER" id="PTHR22911">
    <property type="entry name" value="ACYL-MALONYL CONDENSING ENZYME-RELATED"/>
    <property type="match status" value="1"/>
</dbReference>
<dbReference type="InterPro" id="IPR037185">
    <property type="entry name" value="EmrE-like"/>
</dbReference>